<dbReference type="Gene3D" id="1.20.1050.10">
    <property type="match status" value="1"/>
</dbReference>
<proteinExistence type="predicted"/>
<dbReference type="EMBL" id="JAPIVE010000004">
    <property type="protein sequence ID" value="MCX2525405.1"/>
    <property type="molecule type" value="Genomic_DNA"/>
</dbReference>
<evidence type="ECO:0000259" key="1">
    <source>
        <dbReference type="PROSITE" id="PS50405"/>
    </source>
</evidence>
<dbReference type="PANTHER" id="PTHR11571">
    <property type="entry name" value="GLUTATHIONE S-TRANSFERASE"/>
    <property type="match status" value="1"/>
</dbReference>
<dbReference type="PANTHER" id="PTHR11571:SF263">
    <property type="entry name" value="GLUTATHIONE S-TRANSFERASE"/>
    <property type="match status" value="1"/>
</dbReference>
<dbReference type="InterPro" id="IPR036249">
    <property type="entry name" value="Thioredoxin-like_sf"/>
</dbReference>
<dbReference type="SUPFAM" id="SSF52833">
    <property type="entry name" value="Thioredoxin-like"/>
    <property type="match status" value="1"/>
</dbReference>
<reference evidence="2" key="1">
    <citation type="submission" date="2022-11" db="EMBL/GenBank/DDBJ databases">
        <title>Larsenimonas rhizosphaerae sp. nov., isolated from a tidal mudflat.</title>
        <authorList>
            <person name="Lee S.D."/>
            <person name="Kim I.S."/>
        </authorList>
    </citation>
    <scope>NUCLEOTIDE SEQUENCE</scope>
    <source>
        <strain evidence="2">GH2-1</strain>
    </source>
</reference>
<evidence type="ECO:0000313" key="2">
    <source>
        <dbReference type="EMBL" id="MCX2525405.1"/>
    </source>
</evidence>
<dbReference type="CDD" id="cd03192">
    <property type="entry name" value="GST_C_Sigma_like"/>
    <property type="match status" value="1"/>
</dbReference>
<dbReference type="RefSeq" id="WP_250938166.1">
    <property type="nucleotide sequence ID" value="NZ_JAMLJK010000002.1"/>
</dbReference>
<dbReference type="SUPFAM" id="SSF47616">
    <property type="entry name" value="GST C-terminal domain-like"/>
    <property type="match status" value="1"/>
</dbReference>
<evidence type="ECO:0000313" key="3">
    <source>
        <dbReference type="Proteomes" id="UP001165678"/>
    </source>
</evidence>
<dbReference type="InterPro" id="IPR010987">
    <property type="entry name" value="Glutathione-S-Trfase_C-like"/>
</dbReference>
<dbReference type="Pfam" id="PF14497">
    <property type="entry name" value="GST_C_3"/>
    <property type="match status" value="1"/>
</dbReference>
<dbReference type="GO" id="GO:0006749">
    <property type="term" value="P:glutathione metabolic process"/>
    <property type="evidence" value="ECO:0007669"/>
    <property type="project" value="TreeGrafter"/>
</dbReference>
<feature type="domain" description="GST C-terminal" evidence="1">
    <location>
        <begin position="92"/>
        <end position="224"/>
    </location>
</feature>
<sequence>MDYVLYYWPGIPGRGEFVRLVLEAGQAEYRDIGLEPDGVEQIETFLNGEASLQTPFAAPFLLAEGQVISHVANILRFLGPKLGLTSEDSVSRDWEHSLQLTIADFVTEIHDTHHPLGPSLYFEEQKTESMRRTATFLQERLPLFLGYFEQILTTNPASHHHLVNDRLTCVDISLFQVIEGLRHAFPRTMETLDGTLPGINALHASVMAFPPLKAYMNSSRRQPFNENGLFRHYPILDQP</sequence>
<dbReference type="InterPro" id="IPR036282">
    <property type="entry name" value="Glutathione-S-Trfase_C_sf"/>
</dbReference>
<dbReference type="Gene3D" id="3.40.30.10">
    <property type="entry name" value="Glutaredoxin"/>
    <property type="match status" value="1"/>
</dbReference>
<accession>A0AA41ZQD1</accession>
<keyword evidence="3" id="KW-1185">Reference proteome</keyword>
<dbReference type="GO" id="GO:0004364">
    <property type="term" value="F:glutathione transferase activity"/>
    <property type="evidence" value="ECO:0007669"/>
    <property type="project" value="TreeGrafter"/>
</dbReference>
<dbReference type="Proteomes" id="UP001165678">
    <property type="component" value="Unassembled WGS sequence"/>
</dbReference>
<dbReference type="InterPro" id="IPR004046">
    <property type="entry name" value="GST_C"/>
</dbReference>
<dbReference type="PROSITE" id="PS50405">
    <property type="entry name" value="GST_CTER"/>
    <property type="match status" value="1"/>
</dbReference>
<organism evidence="2 3">
    <name type="scientific">Larsenimonas rhizosphaerae</name>
    <dbReference type="NCBI Taxonomy" id="2944682"/>
    <lineage>
        <taxon>Bacteria</taxon>
        <taxon>Pseudomonadati</taxon>
        <taxon>Pseudomonadota</taxon>
        <taxon>Gammaproteobacteria</taxon>
        <taxon>Oceanospirillales</taxon>
        <taxon>Halomonadaceae</taxon>
        <taxon>Larsenimonas</taxon>
    </lineage>
</organism>
<dbReference type="InterPro" id="IPR050213">
    <property type="entry name" value="GST_superfamily"/>
</dbReference>
<comment type="caution">
    <text evidence="2">The sequence shown here is derived from an EMBL/GenBank/DDBJ whole genome shotgun (WGS) entry which is preliminary data.</text>
</comment>
<dbReference type="AlphaFoldDB" id="A0AA41ZQD1"/>
<protein>
    <submittedName>
        <fullName evidence="2">Glutathione S-transferase family protein</fullName>
    </submittedName>
</protein>
<name>A0AA41ZQD1_9GAMM</name>
<gene>
    <name evidence="2" type="ORF">OQ287_14255</name>
</gene>